<accession>A0ABD7GNY2</accession>
<proteinExistence type="predicted"/>
<sequence length="41" mass="4579">MAKVVTGLRPGGRSERIQTAVHQAVKELQKDFEQSQITIPM</sequence>
<feature type="non-terminal residue" evidence="1">
    <location>
        <position position="41"/>
    </location>
</feature>
<reference evidence="1 2" key="1">
    <citation type="submission" date="2018-07" db="EMBL/GenBank/DDBJ databases">
        <title>The use of a cohorting ward and systematic surveillance cultures for the control of a Klebsiella pneumoniae carbapenemase (KPC)-producing Enterobacteriaceae outbreak.</title>
        <authorList>
            <person name="Doi Y."/>
        </authorList>
    </citation>
    <scope>NUCLEOTIDE SEQUENCE [LARGE SCALE GENOMIC DNA]</scope>
    <source>
        <strain evidence="1 2">1-RC-17-04017</strain>
    </source>
</reference>
<evidence type="ECO:0000313" key="1">
    <source>
        <dbReference type="EMBL" id="RDT53147.1"/>
    </source>
</evidence>
<dbReference type="Proteomes" id="UP000255291">
    <property type="component" value="Unassembled WGS sequence"/>
</dbReference>
<dbReference type="EMBL" id="QRBW01000269">
    <property type="protein sequence ID" value="RDT53147.1"/>
    <property type="molecule type" value="Genomic_DNA"/>
</dbReference>
<protein>
    <submittedName>
        <fullName evidence="1">TetR family transcriptional regulator</fullName>
    </submittedName>
</protein>
<evidence type="ECO:0000313" key="2">
    <source>
        <dbReference type="Proteomes" id="UP000255291"/>
    </source>
</evidence>
<dbReference type="AlphaFoldDB" id="A0ABD7GNY2"/>
<name>A0ABD7GNY2_9ENTR</name>
<comment type="caution">
    <text evidence="1">The sequence shown here is derived from an EMBL/GenBank/DDBJ whole genome shotgun (WGS) entry which is preliminary data.</text>
</comment>
<organism evidence="1 2">
    <name type="scientific">Enterobacter roggenkampii</name>
    <dbReference type="NCBI Taxonomy" id="1812935"/>
    <lineage>
        <taxon>Bacteria</taxon>
        <taxon>Pseudomonadati</taxon>
        <taxon>Pseudomonadota</taxon>
        <taxon>Gammaproteobacteria</taxon>
        <taxon>Enterobacterales</taxon>
        <taxon>Enterobacteriaceae</taxon>
        <taxon>Enterobacter</taxon>
        <taxon>Enterobacter cloacae complex</taxon>
    </lineage>
</organism>
<gene>
    <name evidence="1" type="ORF">DXF87_25830</name>
</gene>